<dbReference type="InterPro" id="IPR000160">
    <property type="entry name" value="GGDEF_dom"/>
</dbReference>
<feature type="domain" description="HD-GYP" evidence="4">
    <location>
        <begin position="413"/>
        <end position="605"/>
    </location>
</feature>
<dbReference type="Pfam" id="PF08447">
    <property type="entry name" value="PAS_3"/>
    <property type="match status" value="1"/>
</dbReference>
<dbReference type="InterPro" id="IPR013655">
    <property type="entry name" value="PAS_fold_3"/>
</dbReference>
<dbReference type="InterPro" id="IPR052020">
    <property type="entry name" value="Cyclic_di-GMP/3'3'-cGAMP_PDE"/>
</dbReference>
<name>A0AA45WUM2_9CLOT</name>
<dbReference type="AlphaFoldDB" id="A0AA45WUM2"/>
<dbReference type="PROSITE" id="PS51832">
    <property type="entry name" value="HD_GYP"/>
    <property type="match status" value="1"/>
</dbReference>
<dbReference type="CDD" id="cd00077">
    <property type="entry name" value="HDc"/>
    <property type="match status" value="1"/>
</dbReference>
<dbReference type="SUPFAM" id="SSF109604">
    <property type="entry name" value="HD-domain/PDEase-like"/>
    <property type="match status" value="1"/>
</dbReference>
<dbReference type="InterPro" id="IPR000700">
    <property type="entry name" value="PAS-assoc_C"/>
</dbReference>
<comment type="caution">
    <text evidence="5">The sequence shown here is derived from an EMBL/GenBank/DDBJ whole genome shotgun (WGS) entry which is preliminary data.</text>
</comment>
<dbReference type="Gene3D" id="1.10.3210.10">
    <property type="entry name" value="Hypothetical protein af1432"/>
    <property type="match status" value="1"/>
</dbReference>
<dbReference type="InterPro" id="IPR043128">
    <property type="entry name" value="Rev_trsase/Diguanyl_cyclase"/>
</dbReference>
<keyword evidence="6" id="KW-1185">Reference proteome</keyword>
<dbReference type="SUPFAM" id="SSF55785">
    <property type="entry name" value="PYP-like sensor domain (PAS domain)"/>
    <property type="match status" value="2"/>
</dbReference>
<proteinExistence type="predicted"/>
<dbReference type="SMART" id="SM00267">
    <property type="entry name" value="GGDEF"/>
    <property type="match status" value="1"/>
</dbReference>
<evidence type="ECO:0000259" key="3">
    <source>
        <dbReference type="PROSITE" id="PS50887"/>
    </source>
</evidence>
<feature type="domain" description="PAC" evidence="2">
    <location>
        <begin position="211"/>
        <end position="263"/>
    </location>
</feature>
<dbReference type="PROSITE" id="PS50112">
    <property type="entry name" value="PAS"/>
    <property type="match status" value="1"/>
</dbReference>
<dbReference type="PANTHER" id="PTHR45228:SF1">
    <property type="entry name" value="CYCLIC DI-GMP PHOSPHODIESTERASE TM_0186"/>
    <property type="match status" value="1"/>
</dbReference>
<dbReference type="InterPro" id="IPR003607">
    <property type="entry name" value="HD/PDEase_dom"/>
</dbReference>
<feature type="domain" description="GGDEF" evidence="3">
    <location>
        <begin position="292"/>
        <end position="423"/>
    </location>
</feature>
<dbReference type="InterPro" id="IPR037522">
    <property type="entry name" value="HD_GYP_dom"/>
</dbReference>
<dbReference type="NCBIfam" id="TIGR00229">
    <property type="entry name" value="sensory_box"/>
    <property type="match status" value="1"/>
</dbReference>
<dbReference type="SMART" id="SM00091">
    <property type="entry name" value="PAS"/>
    <property type="match status" value="1"/>
</dbReference>
<dbReference type="SMART" id="SM00086">
    <property type="entry name" value="PAC"/>
    <property type="match status" value="2"/>
</dbReference>
<evidence type="ECO:0000259" key="4">
    <source>
        <dbReference type="PROSITE" id="PS51832"/>
    </source>
</evidence>
<accession>A0AA45WUM2</accession>
<dbReference type="InterPro" id="IPR029787">
    <property type="entry name" value="Nucleotide_cyclase"/>
</dbReference>
<dbReference type="EMBL" id="FXUF01000003">
    <property type="protein sequence ID" value="SMP48767.1"/>
    <property type="molecule type" value="Genomic_DNA"/>
</dbReference>
<dbReference type="InterPro" id="IPR001610">
    <property type="entry name" value="PAC"/>
</dbReference>
<sequence>MYPVDLTSDYQRLNRLLKSVISIFPGFLSVIDADYNLVYTNLKPRNVGIDHQDLTGDKCFKHCKYIQNSPDECFAKKVFATGNHVLGKQIQLGNGRWVEVNSIPLKDDFGSILFVVEFISDITQYKETERSLKESEERWQLALEGNNDGIWDWNIRTNEVFFSDRWVDMLGYEHGQLKSVFQTFTMLIHPVDIGKVMKGLQDHMAQKTNHFSMEYRMQCNEGQYKWIHGRAQATWDDSGKAIRMTGSHTDITERKLREEEISFLTFHDKLTGLYNRAYFDDAMKRLDTERMLPLSVIIGDVNGLKVTNDIFGHLVGDQLLSKIAEILQTTCRKEDIVARWGGDEFAILLPRTPVLVAEDICQRITTACSSYDDEVIRPNISLGAAAKLRMDQKMSVVIKEAEDLMYRHKLLESRSNQNVVIASLEKTLFERSNETEEHAQRMKTMGFHLGQVLNLSSSEQDALRLLCVLHDIGKIAITDSILTKNGPLTLDEWHQMKKHPEIGYRIAKSSSKLEHIADYILFHHERWDGSGYPKGLKGKEIPRLSRLLTIIDAYDVMTHERVYKEPRSHGEAVGELKQCAGTQFDPEMVKAFIRIDWPHLLEMTR</sequence>
<dbReference type="SMART" id="SM00471">
    <property type="entry name" value="HDc"/>
    <property type="match status" value="1"/>
</dbReference>
<reference evidence="5" key="1">
    <citation type="submission" date="2017-05" db="EMBL/GenBank/DDBJ databases">
        <authorList>
            <person name="Varghese N."/>
            <person name="Submissions S."/>
        </authorList>
    </citation>
    <scope>NUCLEOTIDE SEQUENCE</scope>
    <source>
        <strain evidence="5">Su22</strain>
    </source>
</reference>
<feature type="domain" description="PAC" evidence="2">
    <location>
        <begin position="80"/>
        <end position="134"/>
    </location>
</feature>
<dbReference type="CDD" id="cd00130">
    <property type="entry name" value="PAS"/>
    <property type="match status" value="1"/>
</dbReference>
<dbReference type="Gene3D" id="3.30.450.20">
    <property type="entry name" value="PAS domain"/>
    <property type="match status" value="2"/>
</dbReference>
<dbReference type="InterPro" id="IPR035965">
    <property type="entry name" value="PAS-like_dom_sf"/>
</dbReference>
<protein>
    <submittedName>
        <fullName evidence="5">PAS domain S-box-containing protein/diguanylate cyclase (GGDEF) domain-containing protein</fullName>
    </submittedName>
</protein>
<gene>
    <name evidence="5" type="ORF">SAMN06296020_103275</name>
</gene>
<dbReference type="NCBIfam" id="TIGR00254">
    <property type="entry name" value="GGDEF"/>
    <property type="match status" value="1"/>
</dbReference>
<dbReference type="Gene3D" id="3.30.70.270">
    <property type="match status" value="1"/>
</dbReference>
<dbReference type="PROSITE" id="PS50887">
    <property type="entry name" value="GGDEF"/>
    <property type="match status" value="1"/>
</dbReference>
<dbReference type="PANTHER" id="PTHR45228">
    <property type="entry name" value="CYCLIC DI-GMP PHOSPHODIESTERASE TM_0186-RELATED"/>
    <property type="match status" value="1"/>
</dbReference>
<evidence type="ECO:0000259" key="1">
    <source>
        <dbReference type="PROSITE" id="PS50112"/>
    </source>
</evidence>
<organism evidence="5 6">
    <name type="scientific">Anoxynatronum buryatiense</name>
    <dbReference type="NCBI Taxonomy" id="489973"/>
    <lineage>
        <taxon>Bacteria</taxon>
        <taxon>Bacillati</taxon>
        <taxon>Bacillota</taxon>
        <taxon>Clostridia</taxon>
        <taxon>Eubacteriales</taxon>
        <taxon>Clostridiaceae</taxon>
        <taxon>Anoxynatronum</taxon>
    </lineage>
</organism>
<dbReference type="PROSITE" id="PS50113">
    <property type="entry name" value="PAC"/>
    <property type="match status" value="2"/>
</dbReference>
<feature type="domain" description="PAS" evidence="1">
    <location>
        <begin position="135"/>
        <end position="207"/>
    </location>
</feature>
<dbReference type="CDD" id="cd01949">
    <property type="entry name" value="GGDEF"/>
    <property type="match status" value="1"/>
</dbReference>
<dbReference type="Proteomes" id="UP001158066">
    <property type="component" value="Unassembled WGS sequence"/>
</dbReference>
<dbReference type="SUPFAM" id="SSF55073">
    <property type="entry name" value="Nucleotide cyclase"/>
    <property type="match status" value="1"/>
</dbReference>
<evidence type="ECO:0000313" key="5">
    <source>
        <dbReference type="EMBL" id="SMP48767.1"/>
    </source>
</evidence>
<evidence type="ECO:0000313" key="6">
    <source>
        <dbReference type="Proteomes" id="UP001158066"/>
    </source>
</evidence>
<dbReference type="Pfam" id="PF00990">
    <property type="entry name" value="GGDEF"/>
    <property type="match status" value="1"/>
</dbReference>
<dbReference type="InterPro" id="IPR000014">
    <property type="entry name" value="PAS"/>
</dbReference>
<dbReference type="Pfam" id="PF13487">
    <property type="entry name" value="HD_5"/>
    <property type="match status" value="1"/>
</dbReference>
<dbReference type="Pfam" id="PF13426">
    <property type="entry name" value="PAS_9"/>
    <property type="match status" value="1"/>
</dbReference>
<evidence type="ECO:0000259" key="2">
    <source>
        <dbReference type="PROSITE" id="PS50113"/>
    </source>
</evidence>